<dbReference type="EMBL" id="JABEYC010000968">
    <property type="protein sequence ID" value="KAF4971499.1"/>
    <property type="molecule type" value="Genomic_DNA"/>
</dbReference>
<keyword evidence="3" id="KW-1185">Reference proteome</keyword>
<feature type="compositionally biased region" description="Acidic residues" evidence="1">
    <location>
        <begin position="228"/>
        <end position="237"/>
    </location>
</feature>
<dbReference type="Proteomes" id="UP000635477">
    <property type="component" value="Unassembled WGS sequence"/>
</dbReference>
<evidence type="ECO:0000313" key="3">
    <source>
        <dbReference type="Proteomes" id="UP000635477"/>
    </source>
</evidence>
<sequence>MSDEGSSRNAFPESRGNKRRRDEDDEAGCPRQKRQYPDHGNEPEVDLTGPLWSWILAQERQFKESTLVVEAVYNSADSNEDVLSVTSDESDLDLSDYFYSEDDLPFQADDEILDYEDIIKEEDELDELVSLSDEDLGDVFSSIEITGAPQENGNSADLVAGYENPVYKFQTELRFGPSLNQCALAMIIHCLSRSEFINKHSRGNSSSNNSAGAAILDHTGLLTPEPSECSDDEDDEF</sequence>
<gene>
    <name evidence="2" type="ORF">FZEAL_9842</name>
</gene>
<name>A0A8H4U8H8_9HYPO</name>
<protein>
    <submittedName>
        <fullName evidence="2">Uncharacterized protein</fullName>
    </submittedName>
</protein>
<evidence type="ECO:0000313" key="2">
    <source>
        <dbReference type="EMBL" id="KAF4971499.1"/>
    </source>
</evidence>
<reference evidence="2" key="1">
    <citation type="journal article" date="2020" name="BMC Genomics">
        <title>Correction to: Identification and distribution of gene clusters required for synthesis of sphingolipid metabolism inhibitors in diverse species of the filamentous fungus Fusarium.</title>
        <authorList>
            <person name="Kim H.S."/>
            <person name="Lohmar J.M."/>
            <person name="Busman M."/>
            <person name="Brown D.W."/>
            <person name="Naumann T.A."/>
            <person name="Divon H.H."/>
            <person name="Lysoe E."/>
            <person name="Uhlig S."/>
            <person name="Proctor R.H."/>
        </authorList>
    </citation>
    <scope>NUCLEOTIDE SEQUENCE</scope>
    <source>
        <strain evidence="2">NRRL 22465</strain>
    </source>
</reference>
<evidence type="ECO:0000256" key="1">
    <source>
        <dbReference type="SAM" id="MobiDB-lite"/>
    </source>
</evidence>
<dbReference type="AlphaFoldDB" id="A0A8H4U8H8"/>
<reference evidence="2" key="2">
    <citation type="submission" date="2020-05" db="EMBL/GenBank/DDBJ databases">
        <authorList>
            <person name="Kim H.-S."/>
            <person name="Proctor R.H."/>
            <person name="Brown D.W."/>
        </authorList>
    </citation>
    <scope>NUCLEOTIDE SEQUENCE</scope>
    <source>
        <strain evidence="2">NRRL 22465</strain>
    </source>
</reference>
<accession>A0A8H4U8H8</accession>
<feature type="region of interest" description="Disordered" evidence="1">
    <location>
        <begin position="215"/>
        <end position="237"/>
    </location>
</feature>
<feature type="region of interest" description="Disordered" evidence="1">
    <location>
        <begin position="1"/>
        <end position="47"/>
    </location>
</feature>
<organism evidence="2 3">
    <name type="scientific">Fusarium zealandicum</name>
    <dbReference type="NCBI Taxonomy" id="1053134"/>
    <lineage>
        <taxon>Eukaryota</taxon>
        <taxon>Fungi</taxon>
        <taxon>Dikarya</taxon>
        <taxon>Ascomycota</taxon>
        <taxon>Pezizomycotina</taxon>
        <taxon>Sordariomycetes</taxon>
        <taxon>Hypocreomycetidae</taxon>
        <taxon>Hypocreales</taxon>
        <taxon>Nectriaceae</taxon>
        <taxon>Fusarium</taxon>
        <taxon>Fusarium staphyleae species complex</taxon>
    </lineage>
</organism>
<comment type="caution">
    <text evidence="2">The sequence shown here is derived from an EMBL/GenBank/DDBJ whole genome shotgun (WGS) entry which is preliminary data.</text>
</comment>
<proteinExistence type="predicted"/>